<evidence type="ECO:0000256" key="1">
    <source>
        <dbReference type="RuleBase" id="RU004374"/>
    </source>
</evidence>
<reference evidence="3" key="1">
    <citation type="submission" date="2021-06" db="EMBL/GenBank/DDBJ databases">
        <title>Genome Sequence of Mortierella hyaline Strain SCG-10, a Cold-Adapted, Nitrate-Reducing Fungus Isolated from Soil in Minnesota, USA.</title>
        <authorList>
            <person name="Aldossari N."/>
        </authorList>
    </citation>
    <scope>NUCLEOTIDE SEQUENCE</scope>
    <source>
        <strain evidence="3">SCG-10</strain>
    </source>
</reference>
<gene>
    <name evidence="3" type="ORF">KI688_004142</name>
</gene>
<accession>A0A9P8BQC4</accession>
<dbReference type="Pfam" id="PF01652">
    <property type="entry name" value="IF4E"/>
    <property type="match status" value="1"/>
</dbReference>
<feature type="region of interest" description="Disordered" evidence="2">
    <location>
        <begin position="362"/>
        <end position="401"/>
    </location>
</feature>
<evidence type="ECO:0000256" key="2">
    <source>
        <dbReference type="SAM" id="MobiDB-lite"/>
    </source>
</evidence>
<sequence>MNSTNSLSASSSGLGNNNSTASGAQLSVTSGNTAGGIGGNGLNNSGTEPVSSSTSVAKQPLNMEALAAKFADSKEAKEKFAALQLSPALVPAGTPDKERRNPMNNAFAFAPPSSTSGNPHVAHIKVQRTASLTHSSQSNLVPKGKFLQRRTLYYDTAAGYNRGGSSLHNYEIGLRDQGTFTTVEQFARYFNWIKKPHKIENSANYHLFKDGIKPMWEDPANASGGRWTVTLLTKNPELLDRCWMELAYALVGEQLDLGDDICGAVLSRRTKADRLAVWVRDKDNVEAINGIGKRLIKFLDLAEEKISLEFQITGDAKPSGLLKSYVTLETIKKELAREAQPLSTLTPTGDETIPSLTIDSASVTPASATEVSPATPGPSQGSSTQEKESGDESSDAVEASGLLISVDGKGVFAA</sequence>
<keyword evidence="1" id="KW-0648">Protein biosynthesis</keyword>
<keyword evidence="1" id="KW-0694">RNA-binding</keyword>
<dbReference type="GO" id="GO:0000340">
    <property type="term" value="F:RNA 7-methylguanosine cap binding"/>
    <property type="evidence" value="ECO:0007669"/>
    <property type="project" value="TreeGrafter"/>
</dbReference>
<evidence type="ECO:0000313" key="4">
    <source>
        <dbReference type="Proteomes" id="UP000707451"/>
    </source>
</evidence>
<keyword evidence="1" id="KW-0396">Initiation factor</keyword>
<proteinExistence type="inferred from homology"/>
<dbReference type="GO" id="GO:0003743">
    <property type="term" value="F:translation initiation factor activity"/>
    <property type="evidence" value="ECO:0007669"/>
    <property type="project" value="UniProtKB-KW"/>
</dbReference>
<feature type="region of interest" description="Disordered" evidence="2">
    <location>
        <begin position="1"/>
        <end position="57"/>
    </location>
</feature>
<dbReference type="InterPro" id="IPR001040">
    <property type="entry name" value="TIF_eIF_4E"/>
</dbReference>
<organism evidence="3 4">
    <name type="scientific">Linnemannia hyalina</name>
    <dbReference type="NCBI Taxonomy" id="64524"/>
    <lineage>
        <taxon>Eukaryota</taxon>
        <taxon>Fungi</taxon>
        <taxon>Fungi incertae sedis</taxon>
        <taxon>Mucoromycota</taxon>
        <taxon>Mortierellomycotina</taxon>
        <taxon>Mortierellomycetes</taxon>
        <taxon>Mortierellales</taxon>
        <taxon>Mortierellaceae</taxon>
        <taxon>Linnemannia</taxon>
    </lineage>
</organism>
<dbReference type="SUPFAM" id="SSF55418">
    <property type="entry name" value="eIF4e-like"/>
    <property type="match status" value="1"/>
</dbReference>
<dbReference type="InterPro" id="IPR023398">
    <property type="entry name" value="TIF_eIF4e-like"/>
</dbReference>
<protein>
    <recommendedName>
        <fullName evidence="5">Translation initiation factor eIF4e</fullName>
    </recommendedName>
</protein>
<name>A0A9P8BQC4_9FUNG</name>
<dbReference type="Gene3D" id="3.30.760.10">
    <property type="entry name" value="RNA Cap, Translation Initiation Factor Eif4e"/>
    <property type="match status" value="1"/>
</dbReference>
<evidence type="ECO:0008006" key="5">
    <source>
        <dbReference type="Google" id="ProtNLM"/>
    </source>
</evidence>
<dbReference type="AlphaFoldDB" id="A0A9P8BQC4"/>
<keyword evidence="4" id="KW-1185">Reference proteome</keyword>
<feature type="compositionally biased region" description="Polar residues" evidence="2">
    <location>
        <begin position="362"/>
        <end position="384"/>
    </location>
</feature>
<dbReference type="Proteomes" id="UP000707451">
    <property type="component" value="Unassembled WGS sequence"/>
</dbReference>
<dbReference type="OrthoDB" id="590761at2759"/>
<feature type="compositionally biased region" description="Low complexity" evidence="2">
    <location>
        <begin position="1"/>
        <end position="24"/>
    </location>
</feature>
<comment type="caution">
    <text evidence="3">The sequence shown here is derived from an EMBL/GenBank/DDBJ whole genome shotgun (WGS) entry which is preliminary data.</text>
</comment>
<dbReference type="PANTHER" id="PTHR11960:SF73">
    <property type="entry name" value="TRANSLATION INITIATION FACTOR 4E, PUTATIVE-RELATED"/>
    <property type="match status" value="1"/>
</dbReference>
<comment type="similarity">
    <text evidence="1">Belongs to the eukaryotic initiation factor 4E family.</text>
</comment>
<dbReference type="GO" id="GO:0016281">
    <property type="term" value="C:eukaryotic translation initiation factor 4F complex"/>
    <property type="evidence" value="ECO:0007669"/>
    <property type="project" value="TreeGrafter"/>
</dbReference>
<dbReference type="PANTHER" id="PTHR11960">
    <property type="entry name" value="EUKARYOTIC TRANSLATION INITIATION FACTOR 4E RELATED"/>
    <property type="match status" value="1"/>
</dbReference>
<feature type="compositionally biased region" description="Polar residues" evidence="2">
    <location>
        <begin position="47"/>
        <end position="57"/>
    </location>
</feature>
<evidence type="ECO:0000313" key="3">
    <source>
        <dbReference type="EMBL" id="KAG9064028.1"/>
    </source>
</evidence>
<dbReference type="EMBL" id="JAHRHY010000015">
    <property type="protein sequence ID" value="KAG9064028.1"/>
    <property type="molecule type" value="Genomic_DNA"/>
</dbReference>